<organism evidence="2">
    <name type="scientific">Oryza brachyantha</name>
    <name type="common">malo sina</name>
    <dbReference type="NCBI Taxonomy" id="4533"/>
    <lineage>
        <taxon>Eukaryota</taxon>
        <taxon>Viridiplantae</taxon>
        <taxon>Streptophyta</taxon>
        <taxon>Embryophyta</taxon>
        <taxon>Tracheophyta</taxon>
        <taxon>Spermatophyta</taxon>
        <taxon>Magnoliopsida</taxon>
        <taxon>Liliopsida</taxon>
        <taxon>Poales</taxon>
        <taxon>Poaceae</taxon>
        <taxon>BOP clade</taxon>
        <taxon>Oryzoideae</taxon>
        <taxon>Oryzeae</taxon>
        <taxon>Oryzinae</taxon>
        <taxon>Oryza</taxon>
    </lineage>
</organism>
<dbReference type="EnsemblPlants" id="OB10G15660.1">
    <property type="protein sequence ID" value="OB10G15660.1"/>
    <property type="gene ID" value="OB10G15660"/>
</dbReference>
<proteinExistence type="predicted"/>
<feature type="region of interest" description="Disordered" evidence="1">
    <location>
        <begin position="1"/>
        <end position="31"/>
    </location>
</feature>
<reference evidence="2" key="1">
    <citation type="journal article" date="2013" name="Nat. Commun.">
        <title>Whole-genome sequencing of Oryza brachyantha reveals mechanisms underlying Oryza genome evolution.</title>
        <authorList>
            <person name="Chen J."/>
            <person name="Huang Q."/>
            <person name="Gao D."/>
            <person name="Wang J."/>
            <person name="Lang Y."/>
            <person name="Liu T."/>
            <person name="Li B."/>
            <person name="Bai Z."/>
            <person name="Luis Goicoechea J."/>
            <person name="Liang C."/>
            <person name="Chen C."/>
            <person name="Zhang W."/>
            <person name="Sun S."/>
            <person name="Liao Y."/>
            <person name="Zhang X."/>
            <person name="Yang L."/>
            <person name="Song C."/>
            <person name="Wang M."/>
            <person name="Shi J."/>
            <person name="Liu G."/>
            <person name="Liu J."/>
            <person name="Zhou H."/>
            <person name="Zhou W."/>
            <person name="Yu Q."/>
            <person name="An N."/>
            <person name="Chen Y."/>
            <person name="Cai Q."/>
            <person name="Wang B."/>
            <person name="Liu B."/>
            <person name="Min J."/>
            <person name="Huang Y."/>
            <person name="Wu H."/>
            <person name="Li Z."/>
            <person name="Zhang Y."/>
            <person name="Yin Y."/>
            <person name="Song W."/>
            <person name="Jiang J."/>
            <person name="Jackson S.A."/>
            <person name="Wing R.A."/>
            <person name="Wang J."/>
            <person name="Chen M."/>
        </authorList>
    </citation>
    <scope>NUCLEOTIDE SEQUENCE [LARGE SCALE GENOMIC DNA]</scope>
    <source>
        <strain evidence="2">cv. IRGC 101232</strain>
    </source>
</reference>
<accession>J3N218</accession>
<dbReference type="Gramene" id="OB10G15660.1">
    <property type="protein sequence ID" value="OB10G15660.1"/>
    <property type="gene ID" value="OB10G15660"/>
</dbReference>
<evidence type="ECO:0000313" key="2">
    <source>
        <dbReference type="EnsemblPlants" id="OB10G15660.1"/>
    </source>
</evidence>
<dbReference type="Proteomes" id="UP000006038">
    <property type="component" value="Chromosome 10"/>
</dbReference>
<dbReference type="AlphaFoldDB" id="J3N218"/>
<evidence type="ECO:0000313" key="3">
    <source>
        <dbReference type="Proteomes" id="UP000006038"/>
    </source>
</evidence>
<protein>
    <submittedName>
        <fullName evidence="2">Uncharacterized protein</fullName>
    </submittedName>
</protein>
<name>J3N218_ORYBR</name>
<dbReference type="HOGENOM" id="CLU_1449781_0_0_1"/>
<sequence>MTVSPSSCSGGGTPFVQLHPPPPGGPGIPDGLPIFKNPVSAASGLLLAPGAGGLLQAIGAVAAFIPVPGSGAPSDLVAPPGVALLPVLDDGVPFILLRRWHPLRPAPSAATGQLAPVGTVLTAAASGLLVGAVLTAGSCLLLRCCHGDALLLTAAVSASCLHCCHSAASASSYNKHMHFDDHAYSEA</sequence>
<keyword evidence="3" id="KW-1185">Reference proteome</keyword>
<reference evidence="2" key="2">
    <citation type="submission" date="2013-04" db="UniProtKB">
        <authorList>
            <consortium name="EnsemblPlants"/>
        </authorList>
    </citation>
    <scope>IDENTIFICATION</scope>
</reference>
<evidence type="ECO:0000256" key="1">
    <source>
        <dbReference type="SAM" id="MobiDB-lite"/>
    </source>
</evidence>